<evidence type="ECO:0000256" key="8">
    <source>
        <dbReference type="SAM" id="MobiDB-lite"/>
    </source>
</evidence>
<dbReference type="InterPro" id="IPR047575">
    <property type="entry name" value="Sm"/>
</dbReference>
<keyword evidence="4 7" id="KW-0694">RNA-binding</keyword>
<evidence type="ECO:0000256" key="5">
    <source>
        <dbReference type="ARBA" id="ARBA00023242"/>
    </source>
</evidence>
<dbReference type="Proteomes" id="UP001318040">
    <property type="component" value="Chromosome 63"/>
</dbReference>
<dbReference type="RefSeq" id="XP_032833503.1">
    <property type="nucleotide sequence ID" value="XM_032977612.1"/>
</dbReference>
<evidence type="ECO:0000256" key="4">
    <source>
        <dbReference type="ARBA" id="ARBA00022884"/>
    </source>
</evidence>
<comment type="similarity">
    <text evidence="2 7">Belongs to the snRNP SmB/SmN family.</text>
</comment>
<dbReference type="InterPro" id="IPR017131">
    <property type="entry name" value="snRNP-assoc_SmB/SmN"/>
</dbReference>
<dbReference type="FunFam" id="2.30.30.100:FF:000004">
    <property type="entry name" value="Small nuclear ribonucleoprotein-associated proteins"/>
    <property type="match status" value="1"/>
</dbReference>
<reference evidence="11" key="1">
    <citation type="submission" date="2025-08" db="UniProtKB">
        <authorList>
            <consortium name="RefSeq"/>
        </authorList>
    </citation>
    <scope>IDENTIFICATION</scope>
    <source>
        <tissue evidence="11">Sperm</tissue>
    </source>
</reference>
<dbReference type="GO" id="GO:0003723">
    <property type="term" value="F:RNA binding"/>
    <property type="evidence" value="ECO:0007669"/>
    <property type="project" value="UniProtKB-KW"/>
</dbReference>
<evidence type="ECO:0000313" key="10">
    <source>
        <dbReference type="Proteomes" id="UP001318040"/>
    </source>
</evidence>
<dbReference type="PANTHER" id="PTHR14508">
    <property type="entry name" value="SNRPN UPSTREAM READING FRAME PROTEIN, SNURF"/>
    <property type="match status" value="1"/>
</dbReference>
<dbReference type="CDD" id="cd01717">
    <property type="entry name" value="Sm_B"/>
    <property type="match status" value="1"/>
</dbReference>
<dbReference type="AlphaFoldDB" id="A0AAJ7UBP3"/>
<evidence type="ECO:0000256" key="3">
    <source>
        <dbReference type="ARBA" id="ARBA00022737"/>
    </source>
</evidence>
<dbReference type="PANTHER" id="PTHR14508:SF2">
    <property type="entry name" value="SNRPN UPSTREAM READING FRAME PROTEIN-RELATED"/>
    <property type="match status" value="1"/>
</dbReference>
<keyword evidence="6 7" id="KW-0687">Ribonucleoprotein</keyword>
<feature type="compositionally biased region" description="Gly residues" evidence="8">
    <location>
        <begin position="169"/>
        <end position="182"/>
    </location>
</feature>
<evidence type="ECO:0000256" key="7">
    <source>
        <dbReference type="PIRNR" id="PIRNR037187"/>
    </source>
</evidence>
<feature type="compositionally biased region" description="Pro residues" evidence="8">
    <location>
        <begin position="191"/>
        <end position="206"/>
    </location>
</feature>
<dbReference type="PROSITE" id="PS52002">
    <property type="entry name" value="SM"/>
    <property type="match status" value="1"/>
</dbReference>
<dbReference type="GO" id="GO:0016607">
    <property type="term" value="C:nuclear speck"/>
    <property type="evidence" value="ECO:0007669"/>
    <property type="project" value="TreeGrafter"/>
</dbReference>
<dbReference type="CTD" id="6628"/>
<dbReference type="Gene3D" id="2.30.30.100">
    <property type="match status" value="1"/>
</dbReference>
<sequence>MTVGRSSKMLQHIDYRMRCTLQDGRIFIGTFKAFDKHMNLILCDCDEFRKIRPKNSKAGEREEKRVLGLVLLRGESLVSMTVEGPPPKDSGIARVPVPGAMGGPGMGRAAGRGVPAGAPAAQAPAGLAGPVRGVGGPSQQVMTPQGRGILGPTISGSPQQYPGPPPPGGRGGPMPMGRGGPPMGMMGPPMGMRPPMGPPMGMPPGRGPMGMMPPGMRPPPPGMRGPPPGMRPPRP</sequence>
<evidence type="ECO:0000256" key="2">
    <source>
        <dbReference type="ARBA" id="ARBA00009123"/>
    </source>
</evidence>
<evidence type="ECO:0000256" key="1">
    <source>
        <dbReference type="ARBA" id="ARBA00004123"/>
    </source>
</evidence>
<dbReference type="InterPro" id="IPR010920">
    <property type="entry name" value="LSM_dom_sf"/>
</dbReference>
<evidence type="ECO:0000313" key="11">
    <source>
        <dbReference type="RefSeq" id="XP_032833503.1"/>
    </source>
</evidence>
<evidence type="ECO:0000259" key="9">
    <source>
        <dbReference type="PROSITE" id="PS52002"/>
    </source>
</evidence>
<dbReference type="GO" id="GO:1990904">
    <property type="term" value="C:ribonucleoprotein complex"/>
    <property type="evidence" value="ECO:0007669"/>
    <property type="project" value="UniProtKB-KW"/>
</dbReference>
<accession>A0AAJ7UBP3</accession>
<feature type="compositionally biased region" description="Pro residues" evidence="8">
    <location>
        <begin position="215"/>
        <end position="235"/>
    </location>
</feature>
<feature type="region of interest" description="Disordered" evidence="8">
    <location>
        <begin position="149"/>
        <end position="235"/>
    </location>
</feature>
<dbReference type="KEGG" id="pmrn:116956139"/>
<dbReference type="Pfam" id="PF01423">
    <property type="entry name" value="LSM"/>
    <property type="match status" value="1"/>
</dbReference>
<dbReference type="GeneID" id="116956139"/>
<dbReference type="SUPFAM" id="SSF50182">
    <property type="entry name" value="Sm-like ribonucleoproteins"/>
    <property type="match status" value="1"/>
</dbReference>
<proteinExistence type="inferred from homology"/>
<name>A0AAJ7UBP3_PETMA</name>
<dbReference type="InterPro" id="IPR001163">
    <property type="entry name" value="Sm_dom_euk/arc"/>
</dbReference>
<protein>
    <recommendedName>
        <fullName evidence="7">Small nuclear ribonucleoprotein-associated protein</fullName>
    </recommendedName>
</protein>
<keyword evidence="5 7" id="KW-0539">Nucleus</keyword>
<comment type="subcellular location">
    <subcellularLocation>
        <location evidence="1 7">Nucleus</location>
    </subcellularLocation>
</comment>
<dbReference type="SMART" id="SM00651">
    <property type="entry name" value="Sm"/>
    <property type="match status" value="1"/>
</dbReference>
<dbReference type="PIRSF" id="PIRSF037187">
    <property type="entry name" value="snRNP_SmB/SmN"/>
    <property type="match status" value="1"/>
</dbReference>
<feature type="domain" description="Sm" evidence="9">
    <location>
        <begin position="4"/>
        <end position="86"/>
    </location>
</feature>
<keyword evidence="3" id="KW-0677">Repeat</keyword>
<gene>
    <name evidence="11" type="primary">SNRPB</name>
</gene>
<keyword evidence="10" id="KW-1185">Reference proteome</keyword>
<organism evidence="10 11">
    <name type="scientific">Petromyzon marinus</name>
    <name type="common">Sea lamprey</name>
    <dbReference type="NCBI Taxonomy" id="7757"/>
    <lineage>
        <taxon>Eukaryota</taxon>
        <taxon>Metazoa</taxon>
        <taxon>Chordata</taxon>
        <taxon>Craniata</taxon>
        <taxon>Vertebrata</taxon>
        <taxon>Cyclostomata</taxon>
        <taxon>Hyperoartia</taxon>
        <taxon>Petromyzontiformes</taxon>
        <taxon>Petromyzontidae</taxon>
        <taxon>Petromyzon</taxon>
    </lineage>
</organism>
<evidence type="ECO:0000256" key="6">
    <source>
        <dbReference type="ARBA" id="ARBA00023274"/>
    </source>
</evidence>